<accession>A0AAD7ZW86</accession>
<name>A0AAD7ZW86_DIPPU</name>
<reference evidence="2" key="2">
    <citation type="submission" date="2023-05" db="EMBL/GenBank/DDBJ databases">
        <authorList>
            <person name="Fouks B."/>
        </authorList>
    </citation>
    <scope>NUCLEOTIDE SEQUENCE</scope>
    <source>
        <strain evidence="2">Stay&amp;Tobe</strain>
        <tissue evidence="2">Testes</tissue>
    </source>
</reference>
<evidence type="ECO:0000313" key="2">
    <source>
        <dbReference type="EMBL" id="KAJ9587949.1"/>
    </source>
</evidence>
<evidence type="ECO:0000313" key="3">
    <source>
        <dbReference type="Proteomes" id="UP001233999"/>
    </source>
</evidence>
<evidence type="ECO:0000256" key="1">
    <source>
        <dbReference type="SAM" id="MobiDB-lite"/>
    </source>
</evidence>
<keyword evidence="3" id="KW-1185">Reference proteome</keyword>
<comment type="caution">
    <text evidence="2">The sequence shown here is derived from an EMBL/GenBank/DDBJ whole genome shotgun (WGS) entry which is preliminary data.</text>
</comment>
<dbReference type="EMBL" id="JASPKZ010006046">
    <property type="protein sequence ID" value="KAJ9587949.1"/>
    <property type="molecule type" value="Genomic_DNA"/>
</dbReference>
<sequence>MEEDNFLPNLASMLEVSLIEDTTEEPAENYDNVIQNETASAENDDNVPQNETPSAENYDNVLQNETALDCGIFSDFDGYPENESEITEEDQFQDNHNEFAEERSFESAILLDPKHQASAPLSEEENAMYTKHFKGKTKRNLEICTKEHLRNIENGEIEKSAIAAHSLLENHKIRRH</sequence>
<dbReference type="AlphaFoldDB" id="A0AAD7ZW86"/>
<organism evidence="2 3">
    <name type="scientific">Diploptera punctata</name>
    <name type="common">Pacific beetle cockroach</name>
    <dbReference type="NCBI Taxonomy" id="6984"/>
    <lineage>
        <taxon>Eukaryota</taxon>
        <taxon>Metazoa</taxon>
        <taxon>Ecdysozoa</taxon>
        <taxon>Arthropoda</taxon>
        <taxon>Hexapoda</taxon>
        <taxon>Insecta</taxon>
        <taxon>Pterygota</taxon>
        <taxon>Neoptera</taxon>
        <taxon>Polyneoptera</taxon>
        <taxon>Dictyoptera</taxon>
        <taxon>Blattodea</taxon>
        <taxon>Blaberoidea</taxon>
        <taxon>Blaberidae</taxon>
        <taxon>Diplopterinae</taxon>
        <taxon>Diploptera</taxon>
    </lineage>
</organism>
<gene>
    <name evidence="2" type="ORF">L9F63_018624</name>
</gene>
<feature type="compositionally biased region" description="Polar residues" evidence="1">
    <location>
        <begin position="32"/>
        <end position="55"/>
    </location>
</feature>
<protein>
    <submittedName>
        <fullName evidence="2">Uncharacterized protein</fullName>
    </submittedName>
</protein>
<proteinExistence type="predicted"/>
<reference evidence="2" key="1">
    <citation type="journal article" date="2023" name="IScience">
        <title>Live-bearing cockroach genome reveals convergent evolutionary mechanisms linked to viviparity in insects and beyond.</title>
        <authorList>
            <person name="Fouks B."/>
            <person name="Harrison M.C."/>
            <person name="Mikhailova A.A."/>
            <person name="Marchal E."/>
            <person name="English S."/>
            <person name="Carruthers M."/>
            <person name="Jennings E.C."/>
            <person name="Chiamaka E.L."/>
            <person name="Frigard R.A."/>
            <person name="Pippel M."/>
            <person name="Attardo G.M."/>
            <person name="Benoit J.B."/>
            <person name="Bornberg-Bauer E."/>
            <person name="Tobe S.S."/>
        </authorList>
    </citation>
    <scope>NUCLEOTIDE SEQUENCE</scope>
    <source>
        <strain evidence="2">Stay&amp;Tobe</strain>
    </source>
</reference>
<feature type="region of interest" description="Disordered" evidence="1">
    <location>
        <begin position="21"/>
        <end position="55"/>
    </location>
</feature>
<dbReference type="Proteomes" id="UP001233999">
    <property type="component" value="Unassembled WGS sequence"/>
</dbReference>